<name>A0A8S1J2G7_9CHLO</name>
<evidence type="ECO:0000256" key="3">
    <source>
        <dbReference type="ARBA" id="ARBA00022833"/>
    </source>
</evidence>
<dbReference type="InterPro" id="IPR007529">
    <property type="entry name" value="Znf_HIT"/>
</dbReference>
<keyword evidence="8" id="KW-1185">Reference proteome</keyword>
<protein>
    <recommendedName>
        <fullName evidence="6">HIT-type domain-containing protein</fullName>
    </recommendedName>
</protein>
<keyword evidence="1" id="KW-0479">Metal-binding</keyword>
<dbReference type="GO" id="GO:0006338">
    <property type="term" value="P:chromatin remodeling"/>
    <property type="evidence" value="ECO:0007669"/>
    <property type="project" value="InterPro"/>
</dbReference>
<keyword evidence="2 4" id="KW-0863">Zinc-finger</keyword>
<dbReference type="PROSITE" id="PS51083">
    <property type="entry name" value="ZF_HIT"/>
    <property type="match status" value="1"/>
</dbReference>
<keyword evidence="3" id="KW-0862">Zinc</keyword>
<feature type="region of interest" description="Disordered" evidence="5">
    <location>
        <begin position="1"/>
        <end position="29"/>
    </location>
</feature>
<gene>
    <name evidence="7" type="ORF">OSTQU699_LOCUS7298</name>
</gene>
<feature type="compositionally biased region" description="Gly residues" evidence="5">
    <location>
        <begin position="1"/>
        <end position="11"/>
    </location>
</feature>
<proteinExistence type="predicted"/>
<dbReference type="EMBL" id="CAJHUC010001663">
    <property type="protein sequence ID" value="CAD7701941.1"/>
    <property type="molecule type" value="Genomic_DNA"/>
</dbReference>
<reference evidence="7" key="1">
    <citation type="submission" date="2020-12" db="EMBL/GenBank/DDBJ databases">
        <authorList>
            <person name="Iha C."/>
        </authorList>
    </citation>
    <scope>NUCLEOTIDE SEQUENCE</scope>
</reference>
<feature type="domain" description="HIT-type" evidence="6">
    <location>
        <begin position="135"/>
        <end position="167"/>
    </location>
</feature>
<evidence type="ECO:0000256" key="5">
    <source>
        <dbReference type="SAM" id="MobiDB-lite"/>
    </source>
</evidence>
<evidence type="ECO:0000313" key="7">
    <source>
        <dbReference type="EMBL" id="CAD7701941.1"/>
    </source>
</evidence>
<evidence type="ECO:0000256" key="4">
    <source>
        <dbReference type="PROSITE-ProRule" id="PRU00453"/>
    </source>
</evidence>
<dbReference type="Proteomes" id="UP000708148">
    <property type="component" value="Unassembled WGS sequence"/>
</dbReference>
<organism evidence="7 8">
    <name type="scientific">Ostreobium quekettii</name>
    <dbReference type="NCBI Taxonomy" id="121088"/>
    <lineage>
        <taxon>Eukaryota</taxon>
        <taxon>Viridiplantae</taxon>
        <taxon>Chlorophyta</taxon>
        <taxon>core chlorophytes</taxon>
        <taxon>Ulvophyceae</taxon>
        <taxon>TCBD clade</taxon>
        <taxon>Bryopsidales</taxon>
        <taxon>Ostreobineae</taxon>
        <taxon>Ostreobiaceae</taxon>
        <taxon>Ostreobium</taxon>
    </lineage>
</organism>
<dbReference type="AlphaFoldDB" id="A0A8S1J2G7"/>
<evidence type="ECO:0000313" key="8">
    <source>
        <dbReference type="Proteomes" id="UP000708148"/>
    </source>
</evidence>
<comment type="caution">
    <text evidence="7">The sequence shown here is derived from an EMBL/GenBank/DDBJ whole genome shotgun (WGS) entry which is preliminary data.</text>
</comment>
<dbReference type="InterPro" id="IPR039723">
    <property type="entry name" value="Vps71/ZNHIT1"/>
</dbReference>
<dbReference type="GO" id="GO:0005634">
    <property type="term" value="C:nucleus"/>
    <property type="evidence" value="ECO:0007669"/>
    <property type="project" value="UniProtKB-ARBA"/>
</dbReference>
<sequence>MGRGSLLGGAPAGRRSSRTRKVSQHMATVDDGVQQQATQAHLDALENDHELPDMEDSDGEFVMELEDDMEGGTKRQMKFGGRKRTTRRMVAERKGAKTFATLLEEADLDMLPEGTPTYLTAAAGPPKLCAPRKFCAVCGCAATYTCTRCGARCCGRNCLAIHKDTRCLKFMA</sequence>
<evidence type="ECO:0000256" key="1">
    <source>
        <dbReference type="ARBA" id="ARBA00022723"/>
    </source>
</evidence>
<dbReference type="CDD" id="cd21437">
    <property type="entry name" value="zf-HIT_ZNHIT1_like"/>
    <property type="match status" value="1"/>
</dbReference>
<evidence type="ECO:0000259" key="6">
    <source>
        <dbReference type="PROSITE" id="PS51083"/>
    </source>
</evidence>
<accession>A0A8S1J2G7</accession>
<dbReference type="PANTHER" id="PTHR13093">
    <property type="entry name" value="ZINC FINGER HIT DOMAIN CONTAINING PROTEIN 1"/>
    <property type="match status" value="1"/>
</dbReference>
<evidence type="ECO:0000256" key="2">
    <source>
        <dbReference type="ARBA" id="ARBA00022771"/>
    </source>
</evidence>
<dbReference type="OrthoDB" id="74807at2759"/>
<dbReference type="GO" id="GO:0008270">
    <property type="term" value="F:zinc ion binding"/>
    <property type="evidence" value="ECO:0007669"/>
    <property type="project" value="UniProtKB-UniRule"/>
</dbReference>